<feature type="domain" description="Tetrapyrrole methylase" evidence="8">
    <location>
        <begin position="3"/>
        <end position="204"/>
    </location>
</feature>
<dbReference type="GO" id="GO:0070677">
    <property type="term" value="F:rRNA (cytosine-2'-O-)-methyltransferase activity"/>
    <property type="evidence" value="ECO:0007669"/>
    <property type="project" value="UniProtKB-UniRule"/>
</dbReference>
<evidence type="ECO:0000313" key="9">
    <source>
        <dbReference type="EMBL" id="OGG46332.1"/>
    </source>
</evidence>
<dbReference type="SUPFAM" id="SSF53790">
    <property type="entry name" value="Tetrapyrrole methylase"/>
    <property type="match status" value="1"/>
</dbReference>
<dbReference type="PANTHER" id="PTHR46111:SF1">
    <property type="entry name" value="RIBOSOMAL RNA SMALL SUBUNIT METHYLTRANSFERASE I"/>
    <property type="match status" value="1"/>
</dbReference>
<evidence type="ECO:0000256" key="6">
    <source>
        <dbReference type="HAMAP-Rule" id="MF_01877"/>
    </source>
</evidence>
<reference evidence="9 10" key="1">
    <citation type="journal article" date="2016" name="Nat. Commun.">
        <title>Thousands of microbial genomes shed light on interconnected biogeochemical processes in an aquifer system.</title>
        <authorList>
            <person name="Anantharaman K."/>
            <person name="Brown C.T."/>
            <person name="Hug L.A."/>
            <person name="Sharon I."/>
            <person name="Castelle C.J."/>
            <person name="Probst A.J."/>
            <person name="Thomas B.C."/>
            <person name="Singh A."/>
            <person name="Wilkins M.J."/>
            <person name="Karaoz U."/>
            <person name="Brodie E.L."/>
            <person name="Williams K.H."/>
            <person name="Hubbard S.S."/>
            <person name="Banfield J.F."/>
        </authorList>
    </citation>
    <scope>NUCLEOTIDE SEQUENCE [LARGE SCALE GENOMIC DNA]</scope>
    <source>
        <strain evidence="10">RIFCSPLOWO2_12_FULL_64_10</strain>
    </source>
</reference>
<dbReference type="InterPro" id="IPR014777">
    <property type="entry name" value="4pyrrole_Mease_sub1"/>
</dbReference>
<keyword evidence="1 6" id="KW-0963">Cytoplasm</keyword>
<gene>
    <name evidence="6" type="primary">rsmI</name>
    <name evidence="9" type="ORF">A3F84_27220</name>
</gene>
<dbReference type="InterPro" id="IPR014776">
    <property type="entry name" value="4pyrrole_Mease_sub2"/>
</dbReference>
<comment type="catalytic activity">
    <reaction evidence="6">
        <text>cytidine(1402) in 16S rRNA + S-adenosyl-L-methionine = 2'-O-methylcytidine(1402) in 16S rRNA + S-adenosyl-L-homocysteine + H(+)</text>
        <dbReference type="Rhea" id="RHEA:42924"/>
        <dbReference type="Rhea" id="RHEA-COMP:10285"/>
        <dbReference type="Rhea" id="RHEA-COMP:10286"/>
        <dbReference type="ChEBI" id="CHEBI:15378"/>
        <dbReference type="ChEBI" id="CHEBI:57856"/>
        <dbReference type="ChEBI" id="CHEBI:59789"/>
        <dbReference type="ChEBI" id="CHEBI:74495"/>
        <dbReference type="ChEBI" id="CHEBI:82748"/>
        <dbReference type="EC" id="2.1.1.198"/>
    </reaction>
</comment>
<dbReference type="InterPro" id="IPR008189">
    <property type="entry name" value="rRNA_ssu_MeTfrase_I"/>
</dbReference>
<feature type="compositionally biased region" description="Gly residues" evidence="7">
    <location>
        <begin position="254"/>
        <end position="266"/>
    </location>
</feature>
<evidence type="ECO:0000256" key="1">
    <source>
        <dbReference type="ARBA" id="ARBA00022490"/>
    </source>
</evidence>
<dbReference type="NCBIfam" id="TIGR00096">
    <property type="entry name" value="16S rRNA (cytidine(1402)-2'-O)-methyltransferase"/>
    <property type="match status" value="1"/>
</dbReference>
<dbReference type="PIRSF" id="PIRSF005917">
    <property type="entry name" value="MTase_YraL"/>
    <property type="match status" value="1"/>
</dbReference>
<dbReference type="CDD" id="cd11648">
    <property type="entry name" value="RsmI"/>
    <property type="match status" value="1"/>
</dbReference>
<feature type="region of interest" description="Disordered" evidence="7">
    <location>
        <begin position="224"/>
        <end position="266"/>
    </location>
</feature>
<dbReference type="Pfam" id="PF00590">
    <property type="entry name" value="TP_methylase"/>
    <property type="match status" value="1"/>
</dbReference>
<keyword evidence="5 6" id="KW-0949">S-adenosyl-L-methionine</keyword>
<dbReference type="HAMAP" id="MF_01877">
    <property type="entry name" value="16SrRNA_methyltr_I"/>
    <property type="match status" value="1"/>
</dbReference>
<dbReference type="Proteomes" id="UP000178606">
    <property type="component" value="Unassembled WGS sequence"/>
</dbReference>
<dbReference type="EC" id="2.1.1.198" evidence="6"/>
<dbReference type="AlphaFoldDB" id="A0A1F6CBH7"/>
<evidence type="ECO:0000259" key="8">
    <source>
        <dbReference type="Pfam" id="PF00590"/>
    </source>
</evidence>
<comment type="function">
    <text evidence="6">Catalyzes the 2'-O-methylation of the ribose of cytidine 1402 (C1402) in 16S rRNA.</text>
</comment>
<organism evidence="9 10">
    <name type="scientific">Handelsmanbacteria sp. (strain RIFCSPLOWO2_12_FULL_64_10)</name>
    <dbReference type="NCBI Taxonomy" id="1817868"/>
    <lineage>
        <taxon>Bacteria</taxon>
        <taxon>Candidatus Handelsmaniibacteriota</taxon>
    </lineage>
</organism>
<evidence type="ECO:0000256" key="4">
    <source>
        <dbReference type="ARBA" id="ARBA00022679"/>
    </source>
</evidence>
<comment type="similarity">
    <text evidence="6">Belongs to the methyltransferase superfamily. RsmI family.</text>
</comment>
<proteinExistence type="inferred from homology"/>
<evidence type="ECO:0000256" key="5">
    <source>
        <dbReference type="ARBA" id="ARBA00022691"/>
    </source>
</evidence>
<comment type="subcellular location">
    <subcellularLocation>
        <location evidence="6">Cytoplasm</location>
    </subcellularLocation>
</comment>
<evidence type="ECO:0000256" key="2">
    <source>
        <dbReference type="ARBA" id="ARBA00022552"/>
    </source>
</evidence>
<dbReference type="InterPro" id="IPR000878">
    <property type="entry name" value="4pyrrol_Mease"/>
</dbReference>
<dbReference type="Gene3D" id="3.30.950.10">
    <property type="entry name" value="Methyltransferase, Cobalt-precorrin-4 Transmethylase, Domain 2"/>
    <property type="match status" value="1"/>
</dbReference>
<evidence type="ECO:0000256" key="3">
    <source>
        <dbReference type="ARBA" id="ARBA00022603"/>
    </source>
</evidence>
<keyword evidence="3 6" id="KW-0489">Methyltransferase</keyword>
<feature type="compositionally biased region" description="Pro residues" evidence="7">
    <location>
        <begin position="236"/>
        <end position="253"/>
    </location>
</feature>
<sequence>MSTLYVIATPIGNLEDMTFRAVRALGEVDALACEDTRTTRAIFERYQIPRPKTIFSYHEYNEESAGQRILGLLRGGASVALCTDGGYPGVSDPGYRIVSASVEAGFRVEVLPGAGAVATALVASGLPTSSYTFKGFPPRKPGPRRRFLGMEREAPHTLVLFESPYRVGRFLADACEVLGNRRAAVCVELTKKFEEVRRGFLRDLEEQFREAKIRGEVTIVIAGNSPKFAKQEDSPLPSPSPGEKPLCPLPPPTGGGGRGDGGGGGP</sequence>
<dbReference type="EMBL" id="MFKF01000324">
    <property type="protein sequence ID" value="OGG46332.1"/>
    <property type="molecule type" value="Genomic_DNA"/>
</dbReference>
<accession>A0A1F6CBH7</accession>
<dbReference type="GO" id="GO:0005737">
    <property type="term" value="C:cytoplasm"/>
    <property type="evidence" value="ECO:0007669"/>
    <property type="project" value="UniProtKB-SubCell"/>
</dbReference>
<keyword evidence="4 6" id="KW-0808">Transferase</keyword>
<dbReference type="PANTHER" id="PTHR46111">
    <property type="entry name" value="RIBOSOMAL RNA SMALL SUBUNIT METHYLTRANSFERASE I"/>
    <property type="match status" value="1"/>
</dbReference>
<evidence type="ECO:0000313" key="10">
    <source>
        <dbReference type="Proteomes" id="UP000178606"/>
    </source>
</evidence>
<evidence type="ECO:0000256" key="7">
    <source>
        <dbReference type="SAM" id="MobiDB-lite"/>
    </source>
</evidence>
<protein>
    <recommendedName>
        <fullName evidence="6">Ribosomal RNA small subunit methyltransferase I</fullName>
        <ecNumber evidence="6">2.1.1.198</ecNumber>
    </recommendedName>
    <alternativeName>
        <fullName evidence="6">16S rRNA 2'-O-ribose C1402 methyltransferase</fullName>
    </alternativeName>
    <alternativeName>
        <fullName evidence="6">rRNA (cytidine-2'-O-)-methyltransferase RsmI</fullName>
    </alternativeName>
</protein>
<comment type="caution">
    <text evidence="9">The sequence shown here is derived from an EMBL/GenBank/DDBJ whole genome shotgun (WGS) entry which is preliminary data.</text>
</comment>
<dbReference type="InterPro" id="IPR035996">
    <property type="entry name" value="4pyrrol_Methylase_sf"/>
</dbReference>
<keyword evidence="2 6" id="KW-0698">rRNA processing</keyword>
<name>A0A1F6CBH7_HANXR</name>
<dbReference type="Gene3D" id="3.40.1010.10">
    <property type="entry name" value="Cobalt-precorrin-4 Transmethylase, Domain 1"/>
    <property type="match status" value="1"/>
</dbReference>